<dbReference type="Proteomes" id="UP000245243">
    <property type="component" value="Chromosome I"/>
</dbReference>
<accession>A0A2U3RPW6</accession>
<keyword evidence="1" id="KW-1133">Transmembrane helix</keyword>
<feature type="transmembrane region" description="Helical" evidence="1">
    <location>
        <begin position="12"/>
        <end position="31"/>
    </location>
</feature>
<name>A0A2U3RPW6_ORITS</name>
<evidence type="ECO:0000313" key="2">
    <source>
        <dbReference type="EMBL" id="SPR15283.1"/>
    </source>
</evidence>
<proteinExistence type="predicted"/>
<keyword evidence="1" id="KW-0812">Transmembrane</keyword>
<evidence type="ECO:0000313" key="3">
    <source>
        <dbReference type="Proteomes" id="UP000245243"/>
    </source>
</evidence>
<organism evidence="2 3">
    <name type="scientific">Orientia tsutsugamushi</name>
    <name type="common">Rickettsia tsutsugamushi</name>
    <dbReference type="NCBI Taxonomy" id="784"/>
    <lineage>
        <taxon>Bacteria</taxon>
        <taxon>Pseudomonadati</taxon>
        <taxon>Pseudomonadota</taxon>
        <taxon>Alphaproteobacteria</taxon>
        <taxon>Rickettsiales</taxon>
        <taxon>Rickettsiaceae</taxon>
        <taxon>Rickettsieae</taxon>
        <taxon>Orientia</taxon>
    </lineage>
</organism>
<sequence length="77" mass="9048">MRAINKLLLIKTIFNISHNYNCILSLVYLLYCAFHASSYPKLAFIIIRCSKKVISMTYKDRQNTHKKTMRTAMLYLA</sequence>
<reference evidence="3" key="1">
    <citation type="submission" date="2018-03" db="EMBL/GenBank/DDBJ databases">
        <authorList>
            <person name="Batty M. E."/>
            <person name="Batty M E."/>
        </authorList>
    </citation>
    <scope>NUCLEOTIDE SEQUENCE [LARGE SCALE GENOMIC DNA]</scope>
</reference>
<evidence type="ECO:0000256" key="1">
    <source>
        <dbReference type="SAM" id="Phobius"/>
    </source>
</evidence>
<dbReference type="AlphaFoldDB" id="A0A2U3RPW6"/>
<keyword evidence="1" id="KW-0472">Membrane</keyword>
<protein>
    <submittedName>
        <fullName evidence="2">Uncharacterized protein</fullName>
    </submittedName>
</protein>
<dbReference type="EMBL" id="LS398548">
    <property type="protein sequence ID" value="SPR15283.1"/>
    <property type="molecule type" value="Genomic_DNA"/>
</dbReference>
<gene>
    <name evidence="2" type="ORF">KARP_01168</name>
</gene>